<name>A0A4R4Y8K5_9ACTN</name>
<dbReference type="OrthoDB" id="3569145at2"/>
<gene>
    <name evidence="2" type="ORF">E1286_33860</name>
</gene>
<accession>A0A4R4Y8K5</accession>
<dbReference type="SUPFAM" id="SSF46785">
    <property type="entry name" value="Winged helix' DNA-binding domain"/>
    <property type="match status" value="1"/>
</dbReference>
<protein>
    <recommendedName>
        <fullName evidence="4">ArsR family transcriptional regulator</fullName>
    </recommendedName>
</protein>
<reference evidence="2 3" key="1">
    <citation type="submission" date="2019-03" db="EMBL/GenBank/DDBJ databases">
        <title>Draft genome sequences of novel Actinobacteria.</title>
        <authorList>
            <person name="Sahin N."/>
            <person name="Ay H."/>
            <person name="Saygin H."/>
        </authorList>
    </citation>
    <scope>NUCLEOTIDE SEQUENCE [LARGE SCALE GENOMIC DNA]</scope>
    <source>
        <strain evidence="2 3">CH32</strain>
    </source>
</reference>
<dbReference type="InterPro" id="IPR036390">
    <property type="entry name" value="WH_DNA-bd_sf"/>
</dbReference>
<dbReference type="Gene3D" id="1.10.10.10">
    <property type="entry name" value="Winged helix-like DNA-binding domain superfamily/Winged helix DNA-binding domain"/>
    <property type="match status" value="1"/>
</dbReference>
<dbReference type="EMBL" id="SMKQ01000153">
    <property type="protein sequence ID" value="TDD40828.1"/>
    <property type="molecule type" value="Genomic_DNA"/>
</dbReference>
<organism evidence="2 3">
    <name type="scientific">Nonomuraea terrae</name>
    <dbReference type="NCBI Taxonomy" id="2530383"/>
    <lineage>
        <taxon>Bacteria</taxon>
        <taxon>Bacillati</taxon>
        <taxon>Actinomycetota</taxon>
        <taxon>Actinomycetes</taxon>
        <taxon>Streptosporangiales</taxon>
        <taxon>Streptosporangiaceae</taxon>
        <taxon>Nonomuraea</taxon>
    </lineage>
</organism>
<comment type="caution">
    <text evidence="2">The sequence shown here is derived from an EMBL/GenBank/DDBJ whole genome shotgun (WGS) entry which is preliminary data.</text>
</comment>
<dbReference type="AlphaFoldDB" id="A0A4R4Y8K5"/>
<evidence type="ECO:0008006" key="4">
    <source>
        <dbReference type="Google" id="ProtNLM"/>
    </source>
</evidence>
<evidence type="ECO:0000313" key="2">
    <source>
        <dbReference type="EMBL" id="TDD40828.1"/>
    </source>
</evidence>
<dbReference type="RefSeq" id="WP_132619055.1">
    <property type="nucleotide sequence ID" value="NZ_SMKQ01000153.1"/>
</dbReference>
<evidence type="ECO:0000256" key="1">
    <source>
        <dbReference type="SAM" id="MobiDB-lite"/>
    </source>
</evidence>
<feature type="region of interest" description="Disordered" evidence="1">
    <location>
        <begin position="34"/>
        <end position="56"/>
    </location>
</feature>
<keyword evidence="3" id="KW-1185">Reference proteome</keyword>
<sequence length="94" mass="10337">MPGAGPLWREPAGPAADELSALVGPVRARLLRTRDRPMTMSMPAAGVNLGPSGLTRHRDRLRGARLIIRERRGREAWIIRTPRADELLALSPNP</sequence>
<dbReference type="Proteomes" id="UP000295302">
    <property type="component" value="Unassembled WGS sequence"/>
</dbReference>
<evidence type="ECO:0000313" key="3">
    <source>
        <dbReference type="Proteomes" id="UP000295302"/>
    </source>
</evidence>
<dbReference type="InterPro" id="IPR036388">
    <property type="entry name" value="WH-like_DNA-bd_sf"/>
</dbReference>
<proteinExistence type="predicted"/>